<gene>
    <name evidence="2" type="ORF">AVDCRST_MAG23-1996</name>
</gene>
<feature type="non-terminal residue" evidence="2">
    <location>
        <position position="298"/>
    </location>
</feature>
<reference evidence="2" key="1">
    <citation type="submission" date="2020-02" db="EMBL/GenBank/DDBJ databases">
        <authorList>
            <person name="Meier V. D."/>
        </authorList>
    </citation>
    <scope>NUCLEOTIDE SEQUENCE</scope>
    <source>
        <strain evidence="2">AVDCRST_MAG23</strain>
    </source>
</reference>
<name>A0A6J4U6K4_9SPHN</name>
<feature type="compositionally biased region" description="Basic residues" evidence="1">
    <location>
        <begin position="273"/>
        <end position="283"/>
    </location>
</feature>
<feature type="region of interest" description="Disordered" evidence="1">
    <location>
        <begin position="1"/>
        <end position="24"/>
    </location>
</feature>
<protein>
    <submittedName>
        <fullName evidence="2">Uncharacterized protein</fullName>
    </submittedName>
</protein>
<feature type="region of interest" description="Disordered" evidence="1">
    <location>
        <begin position="114"/>
        <end position="298"/>
    </location>
</feature>
<dbReference type="EMBL" id="CADCWD010000069">
    <property type="protein sequence ID" value="CAA9540415.1"/>
    <property type="molecule type" value="Genomic_DNA"/>
</dbReference>
<feature type="non-terminal residue" evidence="2">
    <location>
        <position position="1"/>
    </location>
</feature>
<feature type="compositionally biased region" description="Basic residues" evidence="1">
    <location>
        <begin position="114"/>
        <end position="133"/>
    </location>
</feature>
<sequence>GDRRGRRPHPQHRPQPPHRAADRCRQCLARQDRRDARRALQIWRRQYPPRLWRLGEPVHERLDGAAPRTCHPPDPAVQLFQGQERDRHGAGDRRDGAALHAEARRLLHRVQRRRFHAARHAAARQRPRGLRLRRTQDARAVRQRLLDLPLSRPPRRGGAVRARRRRPGRACQGGGEARRRSRAQGRRGEAAARAGRQAGRGAARRGGGDRRRRRLGQSLRRRQRRQAPGADRPAQLRRQELPEAVRGDRPVRDRQGRGRPHLCRRQAQQGPRARSRRRTRRNPLRTPPRRDRRPIAAI</sequence>
<feature type="compositionally biased region" description="Basic and acidic residues" evidence="1">
    <location>
        <begin position="237"/>
        <end position="256"/>
    </location>
</feature>
<organism evidence="2">
    <name type="scientific">uncultured Sphingosinicella sp</name>
    <dbReference type="NCBI Taxonomy" id="478748"/>
    <lineage>
        <taxon>Bacteria</taxon>
        <taxon>Pseudomonadati</taxon>
        <taxon>Pseudomonadota</taxon>
        <taxon>Alphaproteobacteria</taxon>
        <taxon>Sphingomonadales</taxon>
        <taxon>Sphingosinicellaceae</taxon>
        <taxon>Sphingosinicella</taxon>
        <taxon>environmental samples</taxon>
    </lineage>
</organism>
<proteinExistence type="predicted"/>
<feature type="compositionally biased region" description="Basic residues" evidence="1">
    <location>
        <begin position="1"/>
        <end position="16"/>
    </location>
</feature>
<feature type="compositionally biased region" description="Basic residues" evidence="1">
    <location>
        <begin position="210"/>
        <end position="225"/>
    </location>
</feature>
<feature type="compositionally biased region" description="Low complexity" evidence="1">
    <location>
        <begin position="191"/>
        <end position="201"/>
    </location>
</feature>
<evidence type="ECO:0000256" key="1">
    <source>
        <dbReference type="SAM" id="MobiDB-lite"/>
    </source>
</evidence>
<feature type="compositionally biased region" description="Low complexity" evidence="1">
    <location>
        <begin position="146"/>
        <end position="160"/>
    </location>
</feature>
<dbReference type="AlphaFoldDB" id="A0A6J4U6K4"/>
<evidence type="ECO:0000313" key="2">
    <source>
        <dbReference type="EMBL" id="CAA9540415.1"/>
    </source>
</evidence>
<accession>A0A6J4U6K4</accession>